<evidence type="ECO:0000259" key="1">
    <source>
        <dbReference type="SMART" id="SM00148"/>
    </source>
</evidence>
<dbReference type="Pfam" id="PF00388">
    <property type="entry name" value="PI-PLC-X"/>
    <property type="match status" value="1"/>
</dbReference>
<dbReference type="HOGENOM" id="CLU_024117_2_0_1"/>
<dbReference type="AlphaFoldDB" id="A0A0B1PHV9"/>
<dbReference type="InterPro" id="IPR000909">
    <property type="entry name" value="PLipase_C_PInositol-sp_X_dom"/>
</dbReference>
<organism evidence="2 3">
    <name type="scientific">Uncinula necator</name>
    <name type="common">Grape powdery mildew</name>
    <dbReference type="NCBI Taxonomy" id="52586"/>
    <lineage>
        <taxon>Eukaryota</taxon>
        <taxon>Fungi</taxon>
        <taxon>Dikarya</taxon>
        <taxon>Ascomycota</taxon>
        <taxon>Pezizomycotina</taxon>
        <taxon>Leotiomycetes</taxon>
        <taxon>Erysiphales</taxon>
        <taxon>Erysiphaceae</taxon>
        <taxon>Erysiphe</taxon>
    </lineage>
</organism>
<keyword evidence="3" id="KW-1185">Reference proteome</keyword>
<dbReference type="PROSITE" id="PS50007">
    <property type="entry name" value="PIPLC_X_DOMAIN"/>
    <property type="match status" value="1"/>
</dbReference>
<accession>A0A0B1PHV9</accession>
<dbReference type="GO" id="GO:0006629">
    <property type="term" value="P:lipid metabolic process"/>
    <property type="evidence" value="ECO:0007669"/>
    <property type="project" value="InterPro"/>
</dbReference>
<dbReference type="EMBL" id="JNVN01000042">
    <property type="protein sequence ID" value="KHJ36376.1"/>
    <property type="molecule type" value="Genomic_DNA"/>
</dbReference>
<dbReference type="InterPro" id="IPR017946">
    <property type="entry name" value="PLC-like_Pdiesterase_TIM-brl"/>
</dbReference>
<protein>
    <submittedName>
        <fullName evidence="2">Putative phosphatidylinositol-specific phospholipase c</fullName>
    </submittedName>
</protein>
<dbReference type="OrthoDB" id="1046782at2759"/>
<gene>
    <name evidence="2" type="ORF">EV44_g2292</name>
</gene>
<evidence type="ECO:0000313" key="2">
    <source>
        <dbReference type="EMBL" id="KHJ36376.1"/>
    </source>
</evidence>
<dbReference type="Gene3D" id="3.20.20.190">
    <property type="entry name" value="Phosphatidylinositol (PI) phosphodiesterase"/>
    <property type="match status" value="1"/>
</dbReference>
<comment type="caution">
    <text evidence="2">The sequence shown here is derived from an EMBL/GenBank/DDBJ whole genome shotgun (WGS) entry which is preliminary data.</text>
</comment>
<dbReference type="CDD" id="cd08586">
    <property type="entry name" value="PI-PLCc_BcPLC_like"/>
    <property type="match status" value="1"/>
</dbReference>
<dbReference type="SMART" id="SM00148">
    <property type="entry name" value="PLCXc"/>
    <property type="match status" value="1"/>
</dbReference>
<reference evidence="2 3" key="1">
    <citation type="journal article" date="2014" name="BMC Genomics">
        <title>Adaptive genomic structural variation in the grape powdery mildew pathogen, Erysiphe necator.</title>
        <authorList>
            <person name="Jones L."/>
            <person name="Riaz S."/>
            <person name="Morales-Cruz A."/>
            <person name="Amrine K.C."/>
            <person name="McGuire B."/>
            <person name="Gubler W.D."/>
            <person name="Walker M.A."/>
            <person name="Cantu D."/>
        </authorList>
    </citation>
    <scope>NUCLEOTIDE SEQUENCE [LARGE SCALE GENOMIC DNA]</scope>
    <source>
        <strain evidence="3">c</strain>
    </source>
</reference>
<dbReference type="STRING" id="52586.A0A0B1PHV9"/>
<dbReference type="GO" id="GO:0008081">
    <property type="term" value="F:phosphoric diester hydrolase activity"/>
    <property type="evidence" value="ECO:0007669"/>
    <property type="project" value="InterPro"/>
</dbReference>
<dbReference type="InterPro" id="IPR051057">
    <property type="entry name" value="PI-PLC_domain"/>
</dbReference>
<dbReference type="Proteomes" id="UP000030854">
    <property type="component" value="Unassembled WGS sequence"/>
</dbReference>
<evidence type="ECO:0000313" key="3">
    <source>
        <dbReference type="Proteomes" id="UP000030854"/>
    </source>
</evidence>
<dbReference type="PANTHER" id="PTHR13593:SF113">
    <property type="entry name" value="SI:DKEY-266F7.9"/>
    <property type="match status" value="1"/>
</dbReference>
<dbReference type="OMA" id="TCHVAPP"/>
<feature type="domain" description="Phosphatidylinositol-specific phospholipase C X" evidence="1">
    <location>
        <begin position="150"/>
        <end position="301"/>
    </location>
</feature>
<proteinExistence type="predicted"/>
<name>A0A0B1PHV9_UNCNE</name>
<dbReference type="PANTHER" id="PTHR13593">
    <property type="match status" value="1"/>
</dbReference>
<dbReference type="SUPFAM" id="SSF51695">
    <property type="entry name" value="PLC-like phosphodiesterases"/>
    <property type="match status" value="1"/>
</dbReference>
<sequence length="473" mass="53652">MSLTNLTIRNLTTTPIELKRIDWSNKENSQFLRRFYGPILSSRNKCSSGQLEIKSESFSRKREELCITIKPFQSKITHAQIYPNELIRFTFVVEGQLYQVDKVPGRSPYSIALTCLSLTPHFKFTAIFHPKFAHVAIFSTNNREVWMSELEDDLPLSALSIPGTHNSPTCYTALPSVRCQAVDVKTQLQNGIRFLDIRVQPENPEDSSKDRLILVHSAFPVSLTGNKYMRDVIKVVYTFLDANPSETVIISVKREGVGKSTDEQLCKILYDHFACDQNHWFTDNRIPTLGEVRKKIVLVRRFCLDDRLKREKVVNGWGIDAEYWPDNCTDGICAGGNIRIQDFYEVSAARTIQTKIKYSIEQLARSAQSIFDLNSVASEIPKQPFFVNFLSGSSFWSASCWPDRVAAKVNPQIIAHLCVNHHRIEISDTSPSEESKCMGNGSTGIVVCDWVGKNGNWDLINCIISMNARLQVI</sequence>